<feature type="transmembrane region" description="Helical" evidence="9">
    <location>
        <begin position="442"/>
        <end position="465"/>
    </location>
</feature>
<evidence type="ECO:0000313" key="10">
    <source>
        <dbReference type="EMBL" id="UOR13697.1"/>
    </source>
</evidence>
<feature type="transmembrane region" description="Helical" evidence="9">
    <location>
        <begin position="41"/>
        <end position="74"/>
    </location>
</feature>
<dbReference type="PANTHER" id="PTHR10283">
    <property type="entry name" value="SOLUTE CARRIER FAMILY 13 MEMBER"/>
    <property type="match status" value="1"/>
</dbReference>
<feature type="transmembrane region" description="Helical" evidence="9">
    <location>
        <begin position="324"/>
        <end position="351"/>
    </location>
</feature>
<keyword evidence="7 9" id="KW-0472">Membrane</keyword>
<protein>
    <recommendedName>
        <fullName evidence="3">Sodium-dependent dicarboxylate transporter SdcS</fullName>
    </recommendedName>
    <alternativeName>
        <fullName evidence="8">Na(+)/dicarboxylate symporter</fullName>
    </alternativeName>
</protein>
<dbReference type="Proteomes" id="UP000830326">
    <property type="component" value="Chromosome"/>
</dbReference>
<feature type="transmembrane region" description="Helical" evidence="9">
    <location>
        <begin position="363"/>
        <end position="384"/>
    </location>
</feature>
<gene>
    <name evidence="10" type="ORF">MUO15_09775</name>
</gene>
<feature type="transmembrane region" description="Helical" evidence="9">
    <location>
        <begin position="176"/>
        <end position="203"/>
    </location>
</feature>
<reference evidence="10" key="1">
    <citation type="submission" date="2022-04" db="EMBL/GenBank/DDBJ databases">
        <title>Halobacillus sp. isolated from saltern.</title>
        <authorList>
            <person name="Won M."/>
            <person name="Lee C.-M."/>
            <person name="Woen H.-Y."/>
            <person name="Kwon S.-W."/>
        </authorList>
    </citation>
    <scope>NUCLEOTIDE SEQUENCE</scope>
    <source>
        <strain evidence="10">SSHM10-5</strain>
    </source>
</reference>
<keyword evidence="5" id="KW-0769">Symport</keyword>
<sequence>MNADKHKKQTVKWMVIFLALLLILVADVVPRENVASDKEWTTLAILLFAITLWFTEVIPAAVTSMVVIVLYPLLDVITFEEAAQGLGNEIIWLVLSMLIMAAAVKKTNLDKRIAFFILSLSYGRIRLILLNFIILAFLLTFIIPNAIGRLSVLLPIGISFIKAFENELEVNFSKSIILIITFVPYLSTISILTGAGGSIYAASLFESMLNYEWSYLHWMIVMTPISLLILLFFWLLLLWLFPVKLEKLKGINYYLEEEKSRLGDVTASEKKLGVLYSLLIILWVTKEIHHIPISMSAVLICIMLFVPGFNIIKWEEAKNGVNWGVPLLFAAGFTIAFALQTSGVVVSITTLVEEHLKNIPNLVLPLILMLIFVAIRIVFTNYTAMVASLLPVALTFANGSPLNPVWLGMICVVASSTSYLFPSQSIGNMMTYSLGYYNGRDMFVVGSVLTSTIIIITLLLALFYWPLVGITMY</sequence>
<comment type="similarity">
    <text evidence="2">Belongs to the SLC13A/DASS transporter (TC 2.A.47) family. NADC subfamily.</text>
</comment>
<evidence type="ECO:0000313" key="11">
    <source>
        <dbReference type="Proteomes" id="UP000830326"/>
    </source>
</evidence>
<evidence type="ECO:0000256" key="5">
    <source>
        <dbReference type="ARBA" id="ARBA00022847"/>
    </source>
</evidence>
<evidence type="ECO:0000256" key="1">
    <source>
        <dbReference type="ARBA" id="ARBA00004141"/>
    </source>
</evidence>
<keyword evidence="6 9" id="KW-1133">Transmembrane helix</keyword>
<feature type="transmembrane region" description="Helical" evidence="9">
    <location>
        <begin position="86"/>
        <end position="104"/>
    </location>
</feature>
<feature type="transmembrane region" description="Helical" evidence="9">
    <location>
        <begin position="125"/>
        <end position="143"/>
    </location>
</feature>
<evidence type="ECO:0000256" key="8">
    <source>
        <dbReference type="ARBA" id="ARBA00031174"/>
    </source>
</evidence>
<dbReference type="Pfam" id="PF00939">
    <property type="entry name" value="Na_sulph_symp"/>
    <property type="match status" value="1"/>
</dbReference>
<dbReference type="RefSeq" id="WP_245035453.1">
    <property type="nucleotide sequence ID" value="NZ_CP095075.1"/>
</dbReference>
<feature type="transmembrane region" description="Helical" evidence="9">
    <location>
        <begin position="404"/>
        <end position="421"/>
    </location>
</feature>
<feature type="transmembrane region" description="Helical" evidence="9">
    <location>
        <begin position="12"/>
        <end position="29"/>
    </location>
</feature>
<keyword evidence="5" id="KW-0813">Transport</keyword>
<feature type="transmembrane region" description="Helical" evidence="9">
    <location>
        <begin position="291"/>
        <end position="312"/>
    </location>
</feature>
<evidence type="ECO:0000256" key="2">
    <source>
        <dbReference type="ARBA" id="ARBA00006772"/>
    </source>
</evidence>
<name>A0ABY4HGB4_9BACI</name>
<proteinExistence type="inferred from homology"/>
<organism evidence="10 11">
    <name type="scientific">Halobacillus amylolyticus</name>
    <dbReference type="NCBI Taxonomy" id="2932259"/>
    <lineage>
        <taxon>Bacteria</taxon>
        <taxon>Bacillati</taxon>
        <taxon>Bacillota</taxon>
        <taxon>Bacilli</taxon>
        <taxon>Bacillales</taxon>
        <taxon>Bacillaceae</taxon>
        <taxon>Halobacillus</taxon>
    </lineage>
</organism>
<evidence type="ECO:0000256" key="6">
    <source>
        <dbReference type="ARBA" id="ARBA00022989"/>
    </source>
</evidence>
<dbReference type="InterPro" id="IPR001898">
    <property type="entry name" value="SLC13A/DASS"/>
</dbReference>
<evidence type="ECO:0000256" key="9">
    <source>
        <dbReference type="SAM" id="Phobius"/>
    </source>
</evidence>
<accession>A0ABY4HGB4</accession>
<feature type="transmembrane region" description="Helical" evidence="9">
    <location>
        <begin position="215"/>
        <end position="241"/>
    </location>
</feature>
<evidence type="ECO:0000256" key="7">
    <source>
        <dbReference type="ARBA" id="ARBA00023136"/>
    </source>
</evidence>
<dbReference type="NCBIfam" id="TIGR00785">
    <property type="entry name" value="dass"/>
    <property type="match status" value="1"/>
</dbReference>
<evidence type="ECO:0000256" key="4">
    <source>
        <dbReference type="ARBA" id="ARBA00022692"/>
    </source>
</evidence>
<dbReference type="PANTHER" id="PTHR10283:SF82">
    <property type="entry name" value="SOLUTE CARRIER FAMILY 13 MEMBER 2"/>
    <property type="match status" value="1"/>
</dbReference>
<keyword evidence="11" id="KW-1185">Reference proteome</keyword>
<keyword evidence="4 9" id="KW-0812">Transmembrane</keyword>
<comment type="subcellular location">
    <subcellularLocation>
        <location evidence="1">Membrane</location>
        <topology evidence="1">Multi-pass membrane protein</topology>
    </subcellularLocation>
</comment>
<dbReference type="EMBL" id="CP095075">
    <property type="protein sequence ID" value="UOR13697.1"/>
    <property type="molecule type" value="Genomic_DNA"/>
</dbReference>
<evidence type="ECO:0000256" key="3">
    <source>
        <dbReference type="ARBA" id="ARBA00020150"/>
    </source>
</evidence>